<dbReference type="GO" id="GO:0016491">
    <property type="term" value="F:oxidoreductase activity"/>
    <property type="evidence" value="ECO:0007669"/>
    <property type="project" value="UniProtKB-KW"/>
</dbReference>
<accession>Q0CYE3</accession>
<gene>
    <name evidence="2" type="ORF">ATEG_01291</name>
</gene>
<sequence length="478" mass="54469">MPSTWESIVLPTSPEPRGIFQVHPLTAESAAKTAELLRKNHELYHIFIHNAGVHNHILHHLLAIYALGATPAQLEKAFQLGMASQKPVNAPNVEKVHDLSDPAKFKALMGRAKYYSEYYAFFEDEVRRNGVPKTIEEYVFKGDERAEEMFRRFWGAYLHSPIHLGYAIEFDQPLIAVDALALTAIHESRHGDILDMVEEYAQASASRPGRALVDILGDISSNKAIRKALNYEHIDKIAQGILPHAKEDFIRLVSQYRVHPDELEVKTAELLNAFTYITCLAQRPDKEIRIDFFLMHTVTASSFAPVLTQTSWISRPNRARILEWLGRAALTVYIEAGAPKPRPEELASYMPLHPSGWDEIFRRACDYEDDGHLSKLIRGIRTTSIVSRPYVDCREFPLKREEDFLTLAHMVIDSSEKFQDEQTLKHEVEMVNEKSLLSKILPYGIQQVVARWPRGVGFDEARYHVADRKSGAVPRARI</sequence>
<proteinExistence type="predicted"/>
<dbReference type="EMBL" id="CH476595">
    <property type="protein sequence ID" value="EAU38048.1"/>
    <property type="molecule type" value="Genomic_DNA"/>
</dbReference>
<dbReference type="GeneID" id="4316081"/>
<dbReference type="Pfam" id="PF14027">
    <property type="entry name" value="Questin_oxidase"/>
    <property type="match status" value="1"/>
</dbReference>
<name>Q0CYE3_ASPTN</name>
<dbReference type="RefSeq" id="XP_001208656.1">
    <property type="nucleotide sequence ID" value="XM_001208656.1"/>
</dbReference>
<dbReference type="VEuPathDB" id="FungiDB:ATEG_01291"/>
<keyword evidence="1" id="KW-0560">Oxidoreductase</keyword>
<dbReference type="OrthoDB" id="10004862at2759"/>
<reference evidence="3" key="1">
    <citation type="submission" date="2005-09" db="EMBL/GenBank/DDBJ databases">
        <title>Annotation of the Aspergillus terreus NIH2624 genome.</title>
        <authorList>
            <person name="Birren B.W."/>
            <person name="Lander E.S."/>
            <person name="Galagan J.E."/>
            <person name="Nusbaum C."/>
            <person name="Devon K."/>
            <person name="Henn M."/>
            <person name="Ma L.-J."/>
            <person name="Jaffe D.B."/>
            <person name="Butler J."/>
            <person name="Alvarez P."/>
            <person name="Gnerre S."/>
            <person name="Grabherr M."/>
            <person name="Kleber M."/>
            <person name="Mauceli E.W."/>
            <person name="Brockman W."/>
            <person name="Rounsley S."/>
            <person name="Young S.K."/>
            <person name="LaButti K."/>
            <person name="Pushparaj V."/>
            <person name="DeCaprio D."/>
            <person name="Crawford M."/>
            <person name="Koehrsen M."/>
            <person name="Engels R."/>
            <person name="Montgomery P."/>
            <person name="Pearson M."/>
            <person name="Howarth C."/>
            <person name="Larson L."/>
            <person name="Luoma S."/>
            <person name="White J."/>
            <person name="Alvarado L."/>
            <person name="Kodira C.D."/>
            <person name="Zeng Q."/>
            <person name="Oleary S."/>
            <person name="Yandava C."/>
            <person name="Denning D.W."/>
            <person name="Nierman W.C."/>
            <person name="Milne T."/>
            <person name="Madden K."/>
        </authorList>
    </citation>
    <scope>NUCLEOTIDE SEQUENCE [LARGE SCALE GENOMIC DNA]</scope>
    <source>
        <strain evidence="3">NIH 2624 / FGSC A1156</strain>
    </source>
</reference>
<dbReference type="eggNOG" id="ENOG502S69W">
    <property type="taxonomic scope" value="Eukaryota"/>
</dbReference>
<evidence type="ECO:0000313" key="2">
    <source>
        <dbReference type="EMBL" id="EAU38048.1"/>
    </source>
</evidence>
<dbReference type="PANTHER" id="PTHR35870:SF1">
    <property type="entry name" value="PROTEIN, PUTATIVE (AFU_ORTHOLOGUE AFUA_5G03330)-RELATED"/>
    <property type="match status" value="1"/>
</dbReference>
<protein>
    <recommendedName>
        <fullName evidence="4">HypA</fullName>
    </recommendedName>
</protein>
<evidence type="ECO:0000313" key="3">
    <source>
        <dbReference type="Proteomes" id="UP000007963"/>
    </source>
</evidence>
<organism evidence="2 3">
    <name type="scientific">Aspergillus terreus (strain NIH 2624 / FGSC A1156)</name>
    <dbReference type="NCBI Taxonomy" id="341663"/>
    <lineage>
        <taxon>Eukaryota</taxon>
        <taxon>Fungi</taxon>
        <taxon>Dikarya</taxon>
        <taxon>Ascomycota</taxon>
        <taxon>Pezizomycotina</taxon>
        <taxon>Eurotiomycetes</taxon>
        <taxon>Eurotiomycetidae</taxon>
        <taxon>Eurotiales</taxon>
        <taxon>Aspergillaceae</taxon>
        <taxon>Aspergillus</taxon>
        <taxon>Aspergillus subgen. Circumdati</taxon>
    </lineage>
</organism>
<evidence type="ECO:0000256" key="1">
    <source>
        <dbReference type="ARBA" id="ARBA00023002"/>
    </source>
</evidence>
<dbReference type="PANTHER" id="PTHR35870">
    <property type="entry name" value="PROTEIN, PUTATIVE (AFU_ORTHOLOGUE AFUA_5G03330)-RELATED"/>
    <property type="match status" value="1"/>
</dbReference>
<dbReference type="InterPro" id="IPR025337">
    <property type="entry name" value="Questin_oxidase-like"/>
</dbReference>
<dbReference type="AlphaFoldDB" id="Q0CYE3"/>
<dbReference type="HOGENOM" id="CLU_019145_2_1_1"/>
<dbReference type="STRING" id="341663.Q0CYE3"/>
<dbReference type="OMA" id="CVHENWP"/>
<evidence type="ECO:0008006" key="4">
    <source>
        <dbReference type="Google" id="ProtNLM"/>
    </source>
</evidence>
<dbReference type="Proteomes" id="UP000007963">
    <property type="component" value="Unassembled WGS sequence"/>
</dbReference>